<keyword evidence="4 14" id="KW-0812">Transmembrane</keyword>
<evidence type="ECO:0000256" key="10">
    <source>
        <dbReference type="ARBA" id="ARBA00023136"/>
    </source>
</evidence>
<keyword evidence="5" id="KW-0479">Metal-binding</keyword>
<keyword evidence="2" id="KW-0813">Transport</keyword>
<comment type="similarity">
    <text evidence="12">Belongs to the cytochrome b5 family.</text>
</comment>
<dbReference type="WBParaSite" id="ACRNAN_scaffold6912.g32255.t1">
    <property type="protein sequence ID" value="ACRNAN_scaffold6912.g32255.t1"/>
    <property type="gene ID" value="ACRNAN_scaffold6912.g32255"/>
</dbReference>
<reference evidence="17" key="1">
    <citation type="submission" date="2022-11" db="UniProtKB">
        <authorList>
            <consortium name="WormBaseParasite"/>
        </authorList>
    </citation>
    <scope>IDENTIFICATION</scope>
</reference>
<evidence type="ECO:0000256" key="6">
    <source>
        <dbReference type="ARBA" id="ARBA00022824"/>
    </source>
</evidence>
<proteinExistence type="inferred from homology"/>
<keyword evidence="6" id="KW-0256">Endoplasmic reticulum</keyword>
<protein>
    <recommendedName>
        <fullName evidence="13">Cytochrome b5</fullName>
    </recommendedName>
</protein>
<dbReference type="PRINTS" id="PR00363">
    <property type="entry name" value="CYTOCHROMEB5"/>
</dbReference>
<dbReference type="InterPro" id="IPR050668">
    <property type="entry name" value="Cytochrome_b5"/>
</dbReference>
<evidence type="ECO:0000256" key="11">
    <source>
        <dbReference type="ARBA" id="ARBA00037877"/>
    </source>
</evidence>
<evidence type="ECO:0000256" key="9">
    <source>
        <dbReference type="ARBA" id="ARBA00023004"/>
    </source>
</evidence>
<feature type="domain" description="Cytochrome b5 heme-binding" evidence="15">
    <location>
        <begin position="13"/>
        <end position="51"/>
    </location>
</feature>
<name>A0A914EAZ3_9BILA</name>
<evidence type="ECO:0000256" key="8">
    <source>
        <dbReference type="ARBA" id="ARBA00022982"/>
    </source>
</evidence>
<organism evidence="16 17">
    <name type="scientific">Acrobeloides nanus</name>
    <dbReference type="NCBI Taxonomy" id="290746"/>
    <lineage>
        <taxon>Eukaryota</taxon>
        <taxon>Metazoa</taxon>
        <taxon>Ecdysozoa</taxon>
        <taxon>Nematoda</taxon>
        <taxon>Chromadorea</taxon>
        <taxon>Rhabditida</taxon>
        <taxon>Tylenchina</taxon>
        <taxon>Cephalobomorpha</taxon>
        <taxon>Cephaloboidea</taxon>
        <taxon>Cephalobidae</taxon>
        <taxon>Acrobeloides</taxon>
    </lineage>
</organism>
<keyword evidence="14" id="KW-1133">Transmembrane helix</keyword>
<dbReference type="GO" id="GO:0020037">
    <property type="term" value="F:heme binding"/>
    <property type="evidence" value="ECO:0007669"/>
    <property type="project" value="TreeGrafter"/>
</dbReference>
<keyword evidence="7" id="KW-0492">Microsome</keyword>
<dbReference type="GO" id="GO:0046872">
    <property type="term" value="F:metal ion binding"/>
    <property type="evidence" value="ECO:0007669"/>
    <property type="project" value="UniProtKB-KW"/>
</dbReference>
<evidence type="ECO:0000256" key="7">
    <source>
        <dbReference type="ARBA" id="ARBA00022848"/>
    </source>
</evidence>
<keyword evidence="9" id="KW-0408">Iron</keyword>
<sequence>MSQLKEERSFDESGCEVLLEKAGDDRTEAFEDVGHSTDAREMREQYLVGEIVDDEKWQYSYDKKSTLKQNDSSQSGNAGNPLEALIYPGLIVVIVAILYYLFLA</sequence>
<dbReference type="AlphaFoldDB" id="A0A914EAZ3"/>
<dbReference type="InterPro" id="IPR001199">
    <property type="entry name" value="Cyt_B5-like_heme/steroid-bd"/>
</dbReference>
<evidence type="ECO:0000256" key="13">
    <source>
        <dbReference type="ARBA" id="ARBA00039806"/>
    </source>
</evidence>
<feature type="transmembrane region" description="Helical" evidence="14">
    <location>
        <begin position="85"/>
        <end position="103"/>
    </location>
</feature>
<evidence type="ECO:0000313" key="17">
    <source>
        <dbReference type="WBParaSite" id="ACRNAN_scaffold6912.g32255.t1"/>
    </source>
</evidence>
<dbReference type="PANTHER" id="PTHR19359:SF150">
    <property type="entry name" value="CYTOCHROME B5"/>
    <property type="match status" value="1"/>
</dbReference>
<dbReference type="InterPro" id="IPR036400">
    <property type="entry name" value="Cyt_B5-like_heme/steroid_sf"/>
</dbReference>
<evidence type="ECO:0000256" key="2">
    <source>
        <dbReference type="ARBA" id="ARBA00022448"/>
    </source>
</evidence>
<accession>A0A914EAZ3</accession>
<dbReference type="Proteomes" id="UP000887540">
    <property type="component" value="Unplaced"/>
</dbReference>
<evidence type="ECO:0000256" key="14">
    <source>
        <dbReference type="SAM" id="Phobius"/>
    </source>
</evidence>
<evidence type="ECO:0000256" key="1">
    <source>
        <dbReference type="ARBA" id="ARBA00004131"/>
    </source>
</evidence>
<comment type="subcellular location">
    <subcellularLocation>
        <location evidence="1">Endoplasmic reticulum membrane</location>
        <topology evidence="1">Single-pass membrane protein</topology>
        <orientation evidence="1">Cytoplasmic side</orientation>
    </subcellularLocation>
    <subcellularLocation>
        <location evidence="11">Microsome membrane</location>
        <topology evidence="11">Single-pass membrane protein</topology>
        <orientation evidence="11">Cytoplasmic side</orientation>
    </subcellularLocation>
</comment>
<dbReference type="GO" id="GO:0005789">
    <property type="term" value="C:endoplasmic reticulum membrane"/>
    <property type="evidence" value="ECO:0007669"/>
    <property type="project" value="UniProtKB-SubCell"/>
</dbReference>
<dbReference type="PANTHER" id="PTHR19359">
    <property type="entry name" value="CYTOCHROME B5"/>
    <property type="match status" value="1"/>
</dbReference>
<evidence type="ECO:0000256" key="5">
    <source>
        <dbReference type="ARBA" id="ARBA00022723"/>
    </source>
</evidence>
<evidence type="ECO:0000313" key="16">
    <source>
        <dbReference type="Proteomes" id="UP000887540"/>
    </source>
</evidence>
<evidence type="ECO:0000259" key="15">
    <source>
        <dbReference type="Pfam" id="PF00173"/>
    </source>
</evidence>
<dbReference type="SUPFAM" id="SSF55856">
    <property type="entry name" value="Cytochrome b5-like heme/steroid binding domain"/>
    <property type="match status" value="1"/>
</dbReference>
<dbReference type="Gene3D" id="3.10.120.10">
    <property type="entry name" value="Cytochrome b5-like heme/steroid binding domain"/>
    <property type="match status" value="1"/>
</dbReference>
<evidence type="ECO:0000256" key="12">
    <source>
        <dbReference type="ARBA" id="ARBA00038168"/>
    </source>
</evidence>
<keyword evidence="3" id="KW-0349">Heme</keyword>
<keyword evidence="10 14" id="KW-0472">Membrane</keyword>
<keyword evidence="16" id="KW-1185">Reference proteome</keyword>
<dbReference type="Pfam" id="PF00173">
    <property type="entry name" value="Cyt-b5"/>
    <property type="match status" value="1"/>
</dbReference>
<evidence type="ECO:0000256" key="3">
    <source>
        <dbReference type="ARBA" id="ARBA00022617"/>
    </source>
</evidence>
<keyword evidence="8" id="KW-0249">Electron transport</keyword>
<evidence type="ECO:0000256" key="4">
    <source>
        <dbReference type="ARBA" id="ARBA00022692"/>
    </source>
</evidence>